<name>A0A224YQY9_9ACAR</name>
<sequence>MGRQLRTRVPKQDSQLHPNWPPRKDVIAKDAAYKRKQTDDYNRHHGARDLPPLQTGQHVWVRPDQVQATVLSPGQRPRSYVVETDRGGVLQRNRRHLVPFVPSASGGETLQTAAQQPPSPRQQVPLQEPQPANLVEPAVPQGQFVQHSPAATDRSEGVTRTRYGRRVVPPRRLNL</sequence>
<feature type="compositionally biased region" description="Polar residues" evidence="1">
    <location>
        <begin position="106"/>
        <end position="125"/>
    </location>
</feature>
<accession>A0A224YQY9</accession>
<dbReference type="PANTHER" id="PTHR33244">
    <property type="entry name" value="INTEGRASE CATALYTIC DOMAIN-CONTAINING PROTEIN-RELATED"/>
    <property type="match status" value="1"/>
</dbReference>
<feature type="region of interest" description="Disordered" evidence="1">
    <location>
        <begin position="1"/>
        <end position="25"/>
    </location>
</feature>
<proteinExistence type="predicted"/>
<evidence type="ECO:0000256" key="1">
    <source>
        <dbReference type="SAM" id="MobiDB-lite"/>
    </source>
</evidence>
<dbReference type="EMBL" id="GFPF01008872">
    <property type="protein sequence ID" value="MAA20018.1"/>
    <property type="molecule type" value="Transcribed_RNA"/>
</dbReference>
<reference evidence="2" key="1">
    <citation type="journal article" date="2017" name="Parasit. Vectors">
        <title>Sialotranscriptomics of Rhipicephalus zambeziensis reveals intricate expression profiles of secretory proteins and suggests tight temporal transcriptional regulation during blood-feeding.</title>
        <authorList>
            <person name="de Castro M.H."/>
            <person name="de Klerk D."/>
            <person name="Pienaar R."/>
            <person name="Rees D.J.G."/>
            <person name="Mans B.J."/>
        </authorList>
    </citation>
    <scope>NUCLEOTIDE SEQUENCE</scope>
    <source>
        <tissue evidence="2">Salivary glands</tissue>
    </source>
</reference>
<feature type="compositionally biased region" description="Basic residues" evidence="1">
    <location>
        <begin position="162"/>
        <end position="175"/>
    </location>
</feature>
<dbReference type="AlphaFoldDB" id="A0A224YQY9"/>
<evidence type="ECO:0000313" key="2">
    <source>
        <dbReference type="EMBL" id="MAA20018.1"/>
    </source>
</evidence>
<protein>
    <submittedName>
        <fullName evidence="2">Uncharacterized protein</fullName>
    </submittedName>
</protein>
<dbReference type="PANTHER" id="PTHR33244:SF3">
    <property type="entry name" value="PEPTIDASE A2 DOMAIN-CONTAINING PROTEIN"/>
    <property type="match status" value="1"/>
</dbReference>
<feature type="region of interest" description="Disordered" evidence="1">
    <location>
        <begin position="100"/>
        <end position="175"/>
    </location>
</feature>
<organism evidence="2">
    <name type="scientific">Rhipicephalus zambeziensis</name>
    <dbReference type="NCBI Taxonomy" id="60191"/>
    <lineage>
        <taxon>Eukaryota</taxon>
        <taxon>Metazoa</taxon>
        <taxon>Ecdysozoa</taxon>
        <taxon>Arthropoda</taxon>
        <taxon>Chelicerata</taxon>
        <taxon>Arachnida</taxon>
        <taxon>Acari</taxon>
        <taxon>Parasitiformes</taxon>
        <taxon>Ixodida</taxon>
        <taxon>Ixodoidea</taxon>
        <taxon>Ixodidae</taxon>
        <taxon>Rhipicephalinae</taxon>
        <taxon>Rhipicephalus</taxon>
        <taxon>Rhipicephalus</taxon>
    </lineage>
</organism>